<evidence type="ECO:0000313" key="3">
    <source>
        <dbReference type="EMBL" id="RMX49209.1"/>
    </source>
</evidence>
<sequence length="61" mass="6698">MELLNCNDTLNPCSSSPCLNNGTCQIGFTSKGFRCVYVHGFVGENCSGTLKFFFSNSIFFV</sequence>
<evidence type="ECO:0000256" key="1">
    <source>
        <dbReference type="PROSITE-ProRule" id="PRU00076"/>
    </source>
</evidence>
<protein>
    <recommendedName>
        <fullName evidence="2">EGF-like domain-containing protein</fullName>
    </recommendedName>
</protein>
<proteinExistence type="predicted"/>
<comment type="caution">
    <text evidence="3">The sequence shown here is derived from an EMBL/GenBank/DDBJ whole genome shotgun (WGS) entry which is preliminary data.</text>
</comment>
<dbReference type="InterPro" id="IPR000742">
    <property type="entry name" value="EGF"/>
</dbReference>
<keyword evidence="1" id="KW-1015">Disulfide bond</keyword>
<dbReference type="FunFam" id="2.10.25.10:FF:000610">
    <property type="entry name" value="protein HEG homolog 1 isoform X1"/>
    <property type="match status" value="1"/>
</dbReference>
<comment type="caution">
    <text evidence="1">Lacks conserved residue(s) required for the propagation of feature annotation.</text>
</comment>
<feature type="disulfide bond" evidence="1">
    <location>
        <begin position="18"/>
        <end position="35"/>
    </location>
</feature>
<organism evidence="3 4">
    <name type="scientific">Pocillopora damicornis</name>
    <name type="common">Cauliflower coral</name>
    <name type="synonym">Millepora damicornis</name>
    <dbReference type="NCBI Taxonomy" id="46731"/>
    <lineage>
        <taxon>Eukaryota</taxon>
        <taxon>Metazoa</taxon>
        <taxon>Cnidaria</taxon>
        <taxon>Anthozoa</taxon>
        <taxon>Hexacorallia</taxon>
        <taxon>Scleractinia</taxon>
        <taxon>Astrocoeniina</taxon>
        <taxon>Pocilloporidae</taxon>
        <taxon>Pocillopora</taxon>
    </lineage>
</organism>
<evidence type="ECO:0000259" key="2">
    <source>
        <dbReference type="PROSITE" id="PS50026"/>
    </source>
</evidence>
<dbReference type="AlphaFoldDB" id="A0A3M6U6M7"/>
<dbReference type="EMBL" id="RCHS01002157">
    <property type="protein sequence ID" value="RMX49209.1"/>
    <property type="molecule type" value="Genomic_DNA"/>
</dbReference>
<dbReference type="PROSITE" id="PS50026">
    <property type="entry name" value="EGF_3"/>
    <property type="match status" value="1"/>
</dbReference>
<keyword evidence="1" id="KW-0245">EGF-like domain</keyword>
<keyword evidence="4" id="KW-1185">Reference proteome</keyword>
<accession>A0A3M6U6M7</accession>
<evidence type="ECO:0000313" key="4">
    <source>
        <dbReference type="Proteomes" id="UP000275408"/>
    </source>
</evidence>
<feature type="domain" description="EGF-like" evidence="2">
    <location>
        <begin position="9"/>
        <end position="47"/>
    </location>
</feature>
<gene>
    <name evidence="3" type="ORF">pdam_00005835</name>
</gene>
<reference evidence="3 4" key="1">
    <citation type="journal article" date="2018" name="Sci. Rep.">
        <title>Comparative analysis of the Pocillopora damicornis genome highlights role of immune system in coral evolution.</title>
        <authorList>
            <person name="Cunning R."/>
            <person name="Bay R.A."/>
            <person name="Gillette P."/>
            <person name="Baker A.C."/>
            <person name="Traylor-Knowles N."/>
        </authorList>
    </citation>
    <scope>NUCLEOTIDE SEQUENCE [LARGE SCALE GENOMIC DNA]</scope>
    <source>
        <strain evidence="3">RSMAS</strain>
        <tissue evidence="3">Whole animal</tissue>
    </source>
</reference>
<dbReference type="SUPFAM" id="SSF57196">
    <property type="entry name" value="EGF/Laminin"/>
    <property type="match status" value="1"/>
</dbReference>
<dbReference type="Gene3D" id="2.10.25.10">
    <property type="entry name" value="Laminin"/>
    <property type="match status" value="1"/>
</dbReference>
<name>A0A3M6U6M7_POCDA</name>
<dbReference type="Proteomes" id="UP000275408">
    <property type="component" value="Unassembled WGS sequence"/>
</dbReference>